<feature type="compositionally biased region" description="Acidic residues" evidence="2">
    <location>
        <begin position="328"/>
        <end position="343"/>
    </location>
</feature>
<dbReference type="Proteomes" id="UP000585614">
    <property type="component" value="Unassembled WGS sequence"/>
</dbReference>
<evidence type="ECO:0000313" key="5">
    <source>
        <dbReference type="Proteomes" id="UP000585614"/>
    </source>
</evidence>
<evidence type="ECO:0000256" key="1">
    <source>
        <dbReference type="ARBA" id="ARBA00035009"/>
    </source>
</evidence>
<reference evidence="4 5" key="1">
    <citation type="journal article" date="2020" name="Nature">
        <title>Six reference-quality genomes reveal evolution of bat adaptations.</title>
        <authorList>
            <person name="Jebb D."/>
            <person name="Huang Z."/>
            <person name="Pippel M."/>
            <person name="Hughes G.M."/>
            <person name="Lavrichenko K."/>
            <person name="Devanna P."/>
            <person name="Winkler S."/>
            <person name="Jermiin L.S."/>
            <person name="Skirmuntt E.C."/>
            <person name="Katzourakis A."/>
            <person name="Burkitt-Gray L."/>
            <person name="Ray D.A."/>
            <person name="Sullivan K.A.M."/>
            <person name="Roscito J.G."/>
            <person name="Kirilenko B.M."/>
            <person name="Davalos L.M."/>
            <person name="Corthals A.P."/>
            <person name="Power M.L."/>
            <person name="Jones G."/>
            <person name="Ransome R.D."/>
            <person name="Dechmann D.K.N."/>
            <person name="Locatelli A.G."/>
            <person name="Puechmaille S.J."/>
            <person name="Fedrigo O."/>
            <person name="Jarvis E.D."/>
            <person name="Hiller M."/>
            <person name="Vernes S.C."/>
            <person name="Myers E.W."/>
            <person name="Teeling E.C."/>
        </authorList>
    </citation>
    <scope>NUCLEOTIDE SEQUENCE [LARGE SCALE GENOMIC DNA]</scope>
    <source>
        <strain evidence="4">MRhiFer1</strain>
        <tissue evidence="4">Lung</tissue>
    </source>
</reference>
<sequence length="436" mass="47911">MTYSSPFLSRETKAQLWNGMSISSPHILGPGRIIGWKTISIFSGFCHHYSVRSCIFLSISSVTIRQVFTFHRITNAPTGQLYAVVSNALLPSSPGVQPHAFPQSLPQSQLLRLSQIRLVVHLQCTIPNVPSGPIPQIGICGGYFHHLHSESDDSTSFIIKHQGWSLLQHQLECLCGLPSVAQSSQEDFCSSHPNSAYHQPSQAQVSTSILPGAFPLSNEVTINVEHHRRKGLIQHQWGLPRRIRESRSLMRPPSDSSEISELESNYGFSCISVDKEQIRKTLNVGLSQPRSFCERGSEMQHLEEDIGKDKGNSPENGPEGPLLGDSDSSSDEDLVYGSEEELDGPGVSPSDSLTDEAFLTHTEGVSSVDVGASQGLPVHVEDRGVRMEQRQVPRGPRRVFRWCRKKILPAWKRLSPQGPTSEGLGGGDPGWGTSQT</sequence>
<accession>A0A7J8AF27</accession>
<comment type="similarity">
    <text evidence="1">Belongs to the SPATA31 family.</text>
</comment>
<proteinExistence type="inferred from homology"/>
<dbReference type="PANTHER" id="PTHR21859">
    <property type="entry name" value="ACROSOME-SPECIFIC PROTEIN"/>
    <property type="match status" value="1"/>
</dbReference>
<dbReference type="EMBL" id="JACAGC010000002">
    <property type="protein sequence ID" value="KAF6384938.1"/>
    <property type="molecule type" value="Genomic_DNA"/>
</dbReference>
<evidence type="ECO:0000313" key="4">
    <source>
        <dbReference type="EMBL" id="KAF6384938.1"/>
    </source>
</evidence>
<protein>
    <recommendedName>
        <fullName evidence="3">SPATA31 domain-containing protein</fullName>
    </recommendedName>
</protein>
<dbReference type="AlphaFoldDB" id="A0A7J8AF27"/>
<organism evidence="4 5">
    <name type="scientific">Rhinolophus ferrumequinum</name>
    <name type="common">Greater horseshoe bat</name>
    <dbReference type="NCBI Taxonomy" id="59479"/>
    <lineage>
        <taxon>Eukaryota</taxon>
        <taxon>Metazoa</taxon>
        <taxon>Chordata</taxon>
        <taxon>Craniata</taxon>
        <taxon>Vertebrata</taxon>
        <taxon>Euteleostomi</taxon>
        <taxon>Mammalia</taxon>
        <taxon>Eutheria</taxon>
        <taxon>Laurasiatheria</taxon>
        <taxon>Chiroptera</taxon>
        <taxon>Yinpterochiroptera</taxon>
        <taxon>Rhinolophoidea</taxon>
        <taxon>Rhinolophidae</taxon>
        <taxon>Rhinolophinae</taxon>
        <taxon>Rhinolophus</taxon>
    </lineage>
</organism>
<comment type="caution">
    <text evidence="4">The sequence shown here is derived from an EMBL/GenBank/DDBJ whole genome shotgun (WGS) entry which is preliminary data.</text>
</comment>
<dbReference type="Pfam" id="PF14650">
    <property type="entry name" value="FAM75"/>
    <property type="match status" value="1"/>
</dbReference>
<evidence type="ECO:0000256" key="2">
    <source>
        <dbReference type="SAM" id="MobiDB-lite"/>
    </source>
</evidence>
<dbReference type="InterPro" id="IPR039509">
    <property type="entry name" value="SPATA31"/>
</dbReference>
<feature type="region of interest" description="Disordered" evidence="2">
    <location>
        <begin position="413"/>
        <end position="436"/>
    </location>
</feature>
<name>A0A7J8AF27_RHIFE</name>
<feature type="compositionally biased region" description="Basic and acidic residues" evidence="2">
    <location>
        <begin position="294"/>
        <end position="312"/>
    </location>
</feature>
<feature type="domain" description="SPATA31" evidence="3">
    <location>
        <begin position="47"/>
        <end position="345"/>
    </location>
</feature>
<dbReference type="PANTHER" id="PTHR21859:SF12">
    <property type="entry name" value="SPERMATOGENESIS-ASSOCIATED PROTEIN 31D1"/>
    <property type="match status" value="1"/>
</dbReference>
<evidence type="ECO:0000259" key="3">
    <source>
        <dbReference type="Pfam" id="PF14650"/>
    </source>
</evidence>
<gene>
    <name evidence="4" type="ORF">mRhiFer1_008799</name>
</gene>
<feature type="region of interest" description="Disordered" evidence="2">
    <location>
        <begin position="294"/>
        <end position="382"/>
    </location>
</feature>